<reference evidence="1" key="1">
    <citation type="submission" date="2016-10" db="EMBL/GenBank/DDBJ databases">
        <authorList>
            <person name="Varghese N."/>
        </authorList>
    </citation>
    <scope>NUCLEOTIDE SEQUENCE</scope>
</reference>
<dbReference type="EMBL" id="KY052824">
    <property type="protein sequence ID" value="ASF00259.1"/>
    <property type="molecule type" value="Genomic_DNA"/>
</dbReference>
<proteinExistence type="predicted"/>
<evidence type="ECO:0000313" key="1">
    <source>
        <dbReference type="EMBL" id="ASF00259.1"/>
    </source>
</evidence>
<protein>
    <submittedName>
        <fullName evidence="1">Uncharacterized protein</fullName>
    </submittedName>
</protein>
<accession>A0A218MLW8</accession>
<name>A0A218MLW8_9VIRU</name>
<reference evidence="1" key="2">
    <citation type="journal article" date="2017" name="Nat. Commun.">
        <title>Single-virus genomics reveals hidden cosmopolitan and abundant viruses.</title>
        <authorList>
            <person name="Martinez-Hernandez F."/>
            <person name="Fornas O."/>
            <person name="Lluesma Gomez M."/>
            <person name="Bolduc B."/>
            <person name="de la Cruz Pena M.J."/>
            <person name="Martinez J.M."/>
            <person name="Anton J."/>
            <person name="Gasol J.M."/>
            <person name="Rosselli R."/>
            <person name="Rodriguez-Valera F."/>
            <person name="Sullivan M.B."/>
            <person name="Acinas S.G."/>
            <person name="Martinez-Garcia M."/>
        </authorList>
    </citation>
    <scope>NUCLEOTIDE SEQUENCE</scope>
</reference>
<sequence length="52" mass="5627">MFYAGATNSQEVIFSVPFAEDNFTSASGAGSFRVDSTVVGLKVFRNELIVFC</sequence>
<organism evidence="1">
    <name type="scientific">uncultured virus</name>
    <dbReference type="NCBI Taxonomy" id="340016"/>
    <lineage>
        <taxon>Viruses</taxon>
        <taxon>environmental samples</taxon>
    </lineage>
</organism>